<proteinExistence type="predicted"/>
<evidence type="ECO:0000313" key="3">
    <source>
        <dbReference type="Proteomes" id="UP001165060"/>
    </source>
</evidence>
<reference evidence="2 3" key="1">
    <citation type="journal article" date="2023" name="Commun. Biol.">
        <title>Genome analysis of Parmales, the sister group of diatoms, reveals the evolutionary specialization of diatoms from phago-mixotrophs to photoautotrophs.</title>
        <authorList>
            <person name="Ban H."/>
            <person name="Sato S."/>
            <person name="Yoshikawa S."/>
            <person name="Yamada K."/>
            <person name="Nakamura Y."/>
            <person name="Ichinomiya M."/>
            <person name="Sato N."/>
            <person name="Blanc-Mathieu R."/>
            <person name="Endo H."/>
            <person name="Kuwata A."/>
            <person name="Ogata H."/>
        </authorList>
    </citation>
    <scope>NUCLEOTIDE SEQUENCE [LARGE SCALE GENOMIC DNA]</scope>
</reference>
<gene>
    <name evidence="2" type="ORF">TeGR_g2546</name>
</gene>
<feature type="region of interest" description="Disordered" evidence="1">
    <location>
        <begin position="142"/>
        <end position="198"/>
    </location>
</feature>
<evidence type="ECO:0000256" key="1">
    <source>
        <dbReference type="SAM" id="MobiDB-lite"/>
    </source>
</evidence>
<name>A0ABQ6N1Y8_9STRA</name>
<feature type="non-terminal residue" evidence="2">
    <location>
        <position position="1"/>
    </location>
</feature>
<dbReference type="EMBL" id="BRYB01003557">
    <property type="protein sequence ID" value="GMI38697.1"/>
    <property type="molecule type" value="Genomic_DNA"/>
</dbReference>
<keyword evidence="3" id="KW-1185">Reference proteome</keyword>
<dbReference type="Proteomes" id="UP001165060">
    <property type="component" value="Unassembled WGS sequence"/>
</dbReference>
<accession>A0ABQ6N1Y8</accession>
<protein>
    <submittedName>
        <fullName evidence="2">Uncharacterized protein</fullName>
    </submittedName>
</protein>
<organism evidence="2 3">
    <name type="scientific">Tetraparma gracilis</name>
    <dbReference type="NCBI Taxonomy" id="2962635"/>
    <lineage>
        <taxon>Eukaryota</taxon>
        <taxon>Sar</taxon>
        <taxon>Stramenopiles</taxon>
        <taxon>Ochrophyta</taxon>
        <taxon>Bolidophyceae</taxon>
        <taxon>Parmales</taxon>
        <taxon>Triparmaceae</taxon>
        <taxon>Tetraparma</taxon>
    </lineage>
</organism>
<comment type="caution">
    <text evidence="2">The sequence shown here is derived from an EMBL/GenBank/DDBJ whole genome shotgun (WGS) entry which is preliminary data.</text>
</comment>
<evidence type="ECO:0000313" key="2">
    <source>
        <dbReference type="EMBL" id="GMI38697.1"/>
    </source>
</evidence>
<sequence>WTQLITQEYEGRETDITMYPWCKHRSVASSFMHCIFNPTKQDFRDWLVASEKETWNHLPAIRSHCMVEQKLDRCVQKLRRRIMAEGADRRGGASGAMGKRAPSFFTSPSLVNLSGLGVGDQTLLNVQQQQNTGRVMRQAGSATDLMDGSAPTMDSGSENGDGGAQDRYNPPEAVAGTTSPGARSSKSDGAGGDSDGYVKTTTMASFYYRKTKSNENMQLNMAKNAKTL</sequence>